<dbReference type="GO" id="GO:0009279">
    <property type="term" value="C:cell outer membrane"/>
    <property type="evidence" value="ECO:0007669"/>
    <property type="project" value="UniProtKB-SubCell"/>
</dbReference>
<comment type="similarity">
    <text evidence="11 12">Belongs to the TonB-dependent receptor family.</text>
</comment>
<evidence type="ECO:0000259" key="14">
    <source>
        <dbReference type="Pfam" id="PF07715"/>
    </source>
</evidence>
<evidence type="ECO:0000256" key="5">
    <source>
        <dbReference type="ARBA" id="ARBA00022692"/>
    </source>
</evidence>
<name>A0A327Q326_9BACT</name>
<evidence type="ECO:0000256" key="12">
    <source>
        <dbReference type="RuleBase" id="RU003357"/>
    </source>
</evidence>
<evidence type="ECO:0000256" key="10">
    <source>
        <dbReference type="ARBA" id="ARBA00023237"/>
    </source>
</evidence>
<proteinExistence type="inferred from homology"/>
<dbReference type="CDD" id="cd01347">
    <property type="entry name" value="ligand_gated_channel"/>
    <property type="match status" value="1"/>
</dbReference>
<evidence type="ECO:0000256" key="3">
    <source>
        <dbReference type="ARBA" id="ARBA00022452"/>
    </source>
</evidence>
<evidence type="ECO:0000313" key="16">
    <source>
        <dbReference type="Proteomes" id="UP000249547"/>
    </source>
</evidence>
<dbReference type="InterPro" id="IPR000531">
    <property type="entry name" value="Beta-barrel_TonB"/>
</dbReference>
<evidence type="ECO:0000256" key="8">
    <source>
        <dbReference type="ARBA" id="ARBA00023077"/>
    </source>
</evidence>
<dbReference type="InterPro" id="IPR008969">
    <property type="entry name" value="CarboxyPept-like_regulatory"/>
</dbReference>
<accession>A0A327Q326</accession>
<reference evidence="15 16" key="1">
    <citation type="submission" date="2018-06" db="EMBL/GenBank/DDBJ databases">
        <title>Genomic Encyclopedia of Archaeal and Bacterial Type Strains, Phase II (KMG-II): from individual species to whole genera.</title>
        <authorList>
            <person name="Goeker M."/>
        </authorList>
    </citation>
    <scope>NUCLEOTIDE SEQUENCE [LARGE SCALE GENOMIC DNA]</scope>
    <source>
        <strain evidence="15 16">DSM 23857</strain>
    </source>
</reference>
<keyword evidence="4" id="KW-0410">Iron transport</keyword>
<dbReference type="InterPro" id="IPR012910">
    <property type="entry name" value="Plug_dom"/>
</dbReference>
<keyword evidence="10 11" id="KW-0998">Cell outer membrane</keyword>
<keyword evidence="2 11" id="KW-0813">Transport</keyword>
<evidence type="ECO:0000259" key="13">
    <source>
        <dbReference type="Pfam" id="PF00593"/>
    </source>
</evidence>
<dbReference type="InterPro" id="IPR039426">
    <property type="entry name" value="TonB-dep_rcpt-like"/>
</dbReference>
<keyword evidence="8 12" id="KW-0798">TonB box</keyword>
<sequence length="784" mass="88507">MHALLYKPAGNNASRNYRYMKKLLLTWCLIIAYTAMLYGQKAVEGRIIDAETKEALQGVSVSISGHATGCYTDAQGKFKLTVPQYHDTLQASYIGYTSQKVAWTENRVMLIALEPNRTKLNEFIVTSSRDKQERKDAPIAISTISKQMMNETKATSLEQLLNKVSGVYMVDLGNEQHTMAIRQPIGYKSLFLYMEDGVPIRTTGDFNHNALIEINMAALSRIEVVRGPASSLYGSEAVGGAINFITANPTALPYAKVQVEASDWGYRRADVMVSNTFNKVGIVVGGYYAKQSNGYMDHSDFHKLALNVKVDYNINHRFKWTNAASIVNYKTDQVGGLDSAHFYGKDYRNFHTFSYREVKAFRYRSTLTANWDASNQTNLTFFYRNNEIGQNPFYAVKNVVNNPLKARGEINSDAFASYGVILQHKKSFKWKEAAVIAGISMDNSPSDYYAHYIDIDRNQAGYYINYTSTDSVLTNYHVNLLNSAAYVQAEFAPIEHMKFVAALRYDRMDYNFNNYLPPSAFTGAPDEKNYFQAWTPKLGITYDFGKGLGTYVNYSVGFAPPNISELYRGVKVPTLKPARYQNYEAGGWWTIPGYAATLELGVYRMNGTNEIVSVRLADGSYENRNAGKTTHTGIEWNLRYEPIRSILLRVSGTYAEHKFLAYQEQGKTYDGNIMNSAPKVISNAEVTFKPVVLKGVRMGLEWQYVGPYYMDVANTKKYDGYNLLNARLGYNYKNIECWVNCRNVANSIYATTAEKTVYATTYRPGPKRTFNVGLAYTFTGKNKS</sequence>
<organism evidence="15 16">
    <name type="scientific">Chitinophaga skermanii</name>
    <dbReference type="NCBI Taxonomy" id="331697"/>
    <lineage>
        <taxon>Bacteria</taxon>
        <taxon>Pseudomonadati</taxon>
        <taxon>Bacteroidota</taxon>
        <taxon>Chitinophagia</taxon>
        <taxon>Chitinophagales</taxon>
        <taxon>Chitinophagaceae</taxon>
        <taxon>Chitinophaga</taxon>
    </lineage>
</organism>
<dbReference type="Pfam" id="PF07715">
    <property type="entry name" value="Plug"/>
    <property type="match status" value="1"/>
</dbReference>
<dbReference type="Gene3D" id="2.40.170.20">
    <property type="entry name" value="TonB-dependent receptor, beta-barrel domain"/>
    <property type="match status" value="1"/>
</dbReference>
<dbReference type="Pfam" id="PF13715">
    <property type="entry name" value="CarbopepD_reg_2"/>
    <property type="match status" value="1"/>
</dbReference>
<keyword evidence="5 11" id="KW-0812">Transmembrane</keyword>
<dbReference type="Gene3D" id="2.60.40.1120">
    <property type="entry name" value="Carboxypeptidase-like, regulatory domain"/>
    <property type="match status" value="1"/>
</dbReference>
<dbReference type="InterPro" id="IPR037066">
    <property type="entry name" value="Plug_dom_sf"/>
</dbReference>
<evidence type="ECO:0000256" key="11">
    <source>
        <dbReference type="PROSITE-ProRule" id="PRU01360"/>
    </source>
</evidence>
<keyword evidence="6" id="KW-0408">Iron</keyword>
<evidence type="ECO:0000313" key="15">
    <source>
        <dbReference type="EMBL" id="RAI98433.1"/>
    </source>
</evidence>
<dbReference type="PROSITE" id="PS52016">
    <property type="entry name" value="TONB_DEPENDENT_REC_3"/>
    <property type="match status" value="1"/>
</dbReference>
<dbReference type="Proteomes" id="UP000249547">
    <property type="component" value="Unassembled WGS sequence"/>
</dbReference>
<dbReference type="GO" id="GO:0006826">
    <property type="term" value="P:iron ion transport"/>
    <property type="evidence" value="ECO:0007669"/>
    <property type="project" value="UniProtKB-KW"/>
</dbReference>
<dbReference type="SUPFAM" id="SSF56935">
    <property type="entry name" value="Porins"/>
    <property type="match status" value="1"/>
</dbReference>
<feature type="domain" description="TonB-dependent receptor-like beta-barrel" evidence="13">
    <location>
        <begin position="319"/>
        <end position="744"/>
    </location>
</feature>
<comment type="subcellular location">
    <subcellularLocation>
        <location evidence="1 11">Cell outer membrane</location>
        <topology evidence="1 11">Multi-pass membrane protein</topology>
    </subcellularLocation>
</comment>
<dbReference type="PANTHER" id="PTHR32552">
    <property type="entry name" value="FERRICHROME IRON RECEPTOR-RELATED"/>
    <property type="match status" value="1"/>
</dbReference>
<dbReference type="SUPFAM" id="SSF49464">
    <property type="entry name" value="Carboxypeptidase regulatory domain-like"/>
    <property type="match status" value="1"/>
</dbReference>
<dbReference type="PANTHER" id="PTHR32552:SF81">
    <property type="entry name" value="TONB-DEPENDENT OUTER MEMBRANE RECEPTOR"/>
    <property type="match status" value="1"/>
</dbReference>
<dbReference type="Pfam" id="PF00593">
    <property type="entry name" value="TonB_dep_Rec_b-barrel"/>
    <property type="match status" value="1"/>
</dbReference>
<keyword evidence="16" id="KW-1185">Reference proteome</keyword>
<keyword evidence="9 11" id="KW-0472">Membrane</keyword>
<keyword evidence="7" id="KW-0406">Ion transport</keyword>
<gene>
    <name evidence="15" type="ORF">LX64_04795</name>
</gene>
<keyword evidence="15" id="KW-0675">Receptor</keyword>
<evidence type="ECO:0000256" key="4">
    <source>
        <dbReference type="ARBA" id="ARBA00022496"/>
    </source>
</evidence>
<evidence type="ECO:0000256" key="7">
    <source>
        <dbReference type="ARBA" id="ARBA00023065"/>
    </source>
</evidence>
<dbReference type="Gene3D" id="2.170.130.10">
    <property type="entry name" value="TonB-dependent receptor, plug domain"/>
    <property type="match status" value="1"/>
</dbReference>
<protein>
    <submittedName>
        <fullName evidence="15">Outer membrane receptor protein involved in Fe transport</fullName>
    </submittedName>
</protein>
<evidence type="ECO:0000256" key="2">
    <source>
        <dbReference type="ARBA" id="ARBA00022448"/>
    </source>
</evidence>
<feature type="domain" description="TonB-dependent receptor plug" evidence="14">
    <location>
        <begin position="134"/>
        <end position="241"/>
    </location>
</feature>
<comment type="caution">
    <text evidence="15">The sequence shown here is derived from an EMBL/GenBank/DDBJ whole genome shotgun (WGS) entry which is preliminary data.</text>
</comment>
<dbReference type="InterPro" id="IPR036942">
    <property type="entry name" value="Beta-barrel_TonB_sf"/>
</dbReference>
<evidence type="ECO:0000256" key="1">
    <source>
        <dbReference type="ARBA" id="ARBA00004571"/>
    </source>
</evidence>
<dbReference type="AlphaFoldDB" id="A0A327Q326"/>
<dbReference type="EMBL" id="QLLL01000012">
    <property type="protein sequence ID" value="RAI98433.1"/>
    <property type="molecule type" value="Genomic_DNA"/>
</dbReference>
<keyword evidence="3 11" id="KW-1134">Transmembrane beta strand</keyword>
<evidence type="ECO:0000256" key="6">
    <source>
        <dbReference type="ARBA" id="ARBA00023004"/>
    </source>
</evidence>
<evidence type="ECO:0000256" key="9">
    <source>
        <dbReference type="ARBA" id="ARBA00023136"/>
    </source>
</evidence>